<feature type="domain" description="Metallo-beta-lactamase" evidence="2">
    <location>
        <begin position="37"/>
        <end position="216"/>
    </location>
</feature>
<dbReference type="Gene3D" id="1.10.10.10">
    <property type="entry name" value="Winged helix-like DNA-binding domain superfamily/Winged helix DNA-binding domain"/>
    <property type="match status" value="1"/>
</dbReference>
<dbReference type="SMART" id="SM00849">
    <property type="entry name" value="Lactamase_B"/>
    <property type="match status" value="1"/>
</dbReference>
<dbReference type="InterPro" id="IPR036388">
    <property type="entry name" value="WH-like_DNA-bd_sf"/>
</dbReference>
<dbReference type="GO" id="GO:0016787">
    <property type="term" value="F:hydrolase activity"/>
    <property type="evidence" value="ECO:0007669"/>
    <property type="project" value="UniProtKB-KW"/>
</dbReference>
<dbReference type="RefSeq" id="WP_153760453.1">
    <property type="nucleotide sequence ID" value="NZ_CP045851.1"/>
</dbReference>
<organism evidence="3 4">
    <name type="scientific">Actinomarinicola tropica</name>
    <dbReference type="NCBI Taxonomy" id="2789776"/>
    <lineage>
        <taxon>Bacteria</taxon>
        <taxon>Bacillati</taxon>
        <taxon>Actinomycetota</taxon>
        <taxon>Acidimicrobiia</taxon>
        <taxon>Acidimicrobiales</taxon>
        <taxon>Iamiaceae</taxon>
        <taxon>Actinomarinicola</taxon>
    </lineage>
</organism>
<feature type="region of interest" description="Disordered" evidence="1">
    <location>
        <begin position="289"/>
        <end position="308"/>
    </location>
</feature>
<sequence length="308" mass="33619">MAVPFDRDFTVEHGHVDQVSPTIRRIVAPNPGRFTFTGTGTYVVGHGTVAVIDPGPNLPEHLTALEAALDGETVSHILITHTHGDHSPAAAPLKARTGALTYGYGPHPATDVRIGDGEDDTPQEERSDRDFVPDVELRDGDVVAGDGWTFDVLHTPGHISNHLCFAYREEKALFTGDHVMGWSTSVIPSPDGDLTAYMANLRRLLDRDDDVYWPTHGKPIHEPRPYVAALIAHREERTRQIVERLSAGDRTIDEVVPALYADVDPALHPAAARSVLAHLVALEREGAVHADGDPLTPSTTWTLRRGRP</sequence>
<evidence type="ECO:0000313" key="4">
    <source>
        <dbReference type="Proteomes" id="UP000334019"/>
    </source>
</evidence>
<dbReference type="PANTHER" id="PTHR23131:SF0">
    <property type="entry name" value="ENDORIBONUCLEASE LACTB2"/>
    <property type="match status" value="1"/>
</dbReference>
<dbReference type="Proteomes" id="UP000334019">
    <property type="component" value="Chromosome"/>
</dbReference>
<keyword evidence="3" id="KW-0378">Hydrolase</keyword>
<dbReference type="SUPFAM" id="SSF56281">
    <property type="entry name" value="Metallo-hydrolase/oxidoreductase"/>
    <property type="match status" value="1"/>
</dbReference>
<dbReference type="InterPro" id="IPR001279">
    <property type="entry name" value="Metallo-B-lactamas"/>
</dbReference>
<dbReference type="Pfam" id="PF17778">
    <property type="entry name" value="WHD_BLACT"/>
    <property type="match status" value="1"/>
</dbReference>
<evidence type="ECO:0000259" key="2">
    <source>
        <dbReference type="SMART" id="SM00849"/>
    </source>
</evidence>
<name>A0A5Q2RHT4_9ACTN</name>
<dbReference type="Pfam" id="PF00753">
    <property type="entry name" value="Lactamase_B"/>
    <property type="match status" value="1"/>
</dbReference>
<accession>A0A5Q2RHT4</accession>
<evidence type="ECO:0000256" key="1">
    <source>
        <dbReference type="SAM" id="MobiDB-lite"/>
    </source>
</evidence>
<protein>
    <submittedName>
        <fullName evidence="3">MBL fold metallo-hydrolase</fullName>
    </submittedName>
</protein>
<evidence type="ECO:0000313" key="3">
    <source>
        <dbReference type="EMBL" id="QGG96349.1"/>
    </source>
</evidence>
<dbReference type="CDD" id="cd16278">
    <property type="entry name" value="metallo-hydrolase-like_MBL-fold"/>
    <property type="match status" value="1"/>
</dbReference>
<dbReference type="InterPro" id="IPR050662">
    <property type="entry name" value="Sec-metab_biosynth-thioest"/>
</dbReference>
<proteinExistence type="predicted"/>
<dbReference type="AlphaFoldDB" id="A0A5Q2RHT4"/>
<keyword evidence="4" id="KW-1185">Reference proteome</keyword>
<dbReference type="Gene3D" id="3.60.15.10">
    <property type="entry name" value="Ribonuclease Z/Hydroxyacylglutathione hydrolase-like"/>
    <property type="match status" value="1"/>
</dbReference>
<dbReference type="KEGG" id="atq:GH723_15280"/>
<reference evidence="3 4" key="1">
    <citation type="submission" date="2019-11" db="EMBL/GenBank/DDBJ databases">
        <authorList>
            <person name="He Y."/>
        </authorList>
    </citation>
    <scope>NUCLEOTIDE SEQUENCE [LARGE SCALE GENOMIC DNA]</scope>
    <source>
        <strain evidence="3 4">SCSIO 58843</strain>
    </source>
</reference>
<feature type="region of interest" description="Disordered" evidence="1">
    <location>
        <begin position="106"/>
        <end position="128"/>
    </location>
</feature>
<dbReference type="EMBL" id="CP045851">
    <property type="protein sequence ID" value="QGG96349.1"/>
    <property type="molecule type" value="Genomic_DNA"/>
</dbReference>
<dbReference type="PANTHER" id="PTHR23131">
    <property type="entry name" value="ENDORIBONUCLEASE LACTB2"/>
    <property type="match status" value="1"/>
</dbReference>
<dbReference type="InterPro" id="IPR036866">
    <property type="entry name" value="RibonucZ/Hydroxyglut_hydro"/>
</dbReference>
<gene>
    <name evidence="3" type="ORF">GH723_15280</name>
</gene>
<dbReference type="InterPro" id="IPR041516">
    <property type="entry name" value="LACTB2_WH"/>
</dbReference>